<keyword evidence="1" id="KW-0472">Membrane</keyword>
<name>A0ABY5TVY6_9MOLU</name>
<keyword evidence="3" id="KW-1185">Reference proteome</keyword>
<evidence type="ECO:0000313" key="3">
    <source>
        <dbReference type="Proteomes" id="UP001059819"/>
    </source>
</evidence>
<sequence>MKIIGFWRRVAIGFLTTLLVAVTGGIYLIFLIIAFIKGKPNLAMRALDTTYSNPNKMFSLFIFSLLSILIHATVIGAIIDLFRIIMKKGTFAEKWSNNYYIKSN</sequence>
<feature type="transmembrane region" description="Helical" evidence="1">
    <location>
        <begin position="12"/>
        <end position="37"/>
    </location>
</feature>
<accession>A0ABY5TVY6</accession>
<reference evidence="2" key="1">
    <citation type="submission" date="2022-08" db="EMBL/GenBank/DDBJ databases">
        <title>Complete genome sequence of Mycoplasma cottewii type strain VIS.</title>
        <authorList>
            <person name="Spergser J."/>
        </authorList>
    </citation>
    <scope>NUCLEOTIDE SEQUENCE</scope>
    <source>
        <strain evidence="2">VIS</strain>
    </source>
</reference>
<dbReference type="RefSeq" id="WP_259429899.1">
    <property type="nucleotide sequence ID" value="NZ_CP103424.1"/>
</dbReference>
<dbReference type="EMBL" id="CP103424">
    <property type="protein sequence ID" value="UWD34710.1"/>
    <property type="molecule type" value="Genomic_DNA"/>
</dbReference>
<evidence type="ECO:0000256" key="1">
    <source>
        <dbReference type="SAM" id="Phobius"/>
    </source>
</evidence>
<proteinExistence type="predicted"/>
<dbReference type="Proteomes" id="UP001059819">
    <property type="component" value="Chromosome"/>
</dbReference>
<keyword evidence="1" id="KW-0812">Transmembrane</keyword>
<keyword evidence="1" id="KW-1133">Transmembrane helix</keyword>
<feature type="transmembrane region" description="Helical" evidence="1">
    <location>
        <begin position="57"/>
        <end position="79"/>
    </location>
</feature>
<organism evidence="2 3">
    <name type="scientific">Mycoplasma cottewii</name>
    <dbReference type="NCBI Taxonomy" id="51364"/>
    <lineage>
        <taxon>Bacteria</taxon>
        <taxon>Bacillati</taxon>
        <taxon>Mycoplasmatota</taxon>
        <taxon>Mollicutes</taxon>
        <taxon>Mycoplasmataceae</taxon>
        <taxon>Mycoplasma</taxon>
    </lineage>
</organism>
<protein>
    <submittedName>
        <fullName evidence="2">Uncharacterized protein</fullName>
    </submittedName>
</protein>
<gene>
    <name evidence="2" type="ORF">NX779_02740</name>
</gene>
<evidence type="ECO:0000313" key="2">
    <source>
        <dbReference type="EMBL" id="UWD34710.1"/>
    </source>
</evidence>